<feature type="signal peptide" evidence="1">
    <location>
        <begin position="1"/>
        <end position="44"/>
    </location>
</feature>
<name>A0ABX8J6G5_9BACT</name>
<dbReference type="EMBL" id="CP076723">
    <property type="protein sequence ID" value="QWV93179.1"/>
    <property type="molecule type" value="Genomic_DNA"/>
</dbReference>
<dbReference type="RefSeq" id="WP_216799921.1">
    <property type="nucleotide sequence ID" value="NZ_CP076723.1"/>
</dbReference>
<accession>A0ABX8J6G5</accession>
<evidence type="ECO:0000313" key="3">
    <source>
        <dbReference type="Proteomes" id="UP000683557"/>
    </source>
</evidence>
<proteinExistence type="predicted"/>
<evidence type="ECO:0000256" key="1">
    <source>
        <dbReference type="SAM" id="SignalP"/>
    </source>
</evidence>
<keyword evidence="3" id="KW-1185">Reference proteome</keyword>
<gene>
    <name evidence="2" type="ORF">KP004_18735</name>
</gene>
<keyword evidence="1" id="KW-0732">Signal</keyword>
<reference evidence="2 3" key="1">
    <citation type="submission" date="2021-06" db="EMBL/GenBank/DDBJ databases">
        <title>Gemonas diversity in paddy soil.</title>
        <authorList>
            <person name="Liu G."/>
        </authorList>
    </citation>
    <scope>NUCLEOTIDE SEQUENCE [LARGE SCALE GENOMIC DNA]</scope>
    <source>
        <strain evidence="2 3">RG10</strain>
    </source>
</reference>
<dbReference type="Proteomes" id="UP000683557">
    <property type="component" value="Chromosome"/>
</dbReference>
<feature type="chain" id="PRO_5045580891" description="VWFD domain-containing protein" evidence="1">
    <location>
        <begin position="45"/>
        <end position="770"/>
    </location>
</feature>
<evidence type="ECO:0000313" key="2">
    <source>
        <dbReference type="EMBL" id="QWV93179.1"/>
    </source>
</evidence>
<protein>
    <recommendedName>
        <fullName evidence="4">VWFD domain-containing protein</fullName>
    </recommendedName>
</protein>
<organism evidence="2 3">
    <name type="scientific">Geomonas oryzisoli</name>
    <dbReference type="NCBI Taxonomy" id="2847992"/>
    <lineage>
        <taxon>Bacteria</taxon>
        <taxon>Pseudomonadati</taxon>
        <taxon>Thermodesulfobacteriota</taxon>
        <taxon>Desulfuromonadia</taxon>
        <taxon>Geobacterales</taxon>
        <taxon>Geobacteraceae</taxon>
        <taxon>Geomonas</taxon>
    </lineage>
</organism>
<evidence type="ECO:0008006" key="4">
    <source>
        <dbReference type="Google" id="ProtNLM"/>
    </source>
</evidence>
<sequence>MSNGIGERKDHRGSQQSGCTRLAVFVSLCLLLVASLLASRPAGAQEQEPIAATGHGGFFAPDGHQIPVTLDFAAHAQDWYRKKLTAALSPAKKREFASYERKLRAGLDLRGQDRLILQHQALEWLLANTRPDQIDVRTVAKLRALRYAMEWKLPDKADLKMVEKAEPFVPRRDVLRRIESLRFKPFKPPQVTVLSATVNSGQAYLAECSAAGVPTPPTINVMDPNGTNGWKSQGFIPQSTQFIVGSPAEVRTYKSSAPEGMCYALPRYTDATLSTVALDGVICIGKQSSKACFWDNQWTVGGVTQSFSFPAGTQIPIGVPTTAGGKYQAGGKEIEPGAGGICTDCHAGENPYIIHPNANLASGGSTLLWGSLSGAPQNLPSMPVYRYDPLVGGSWPQNQLSQAGSTLPSQCSPCHVKGSAGRFPHLSNKLPSYCGTILTKAFTSTMPPGSPGSAAAAATTFRDTWCGGPPNASSADAGDPHLTTVNGINYDFQAAGEFTLLKNEDFFELQARQSPVLTTFTPGANPYTGLASCVSLNTAVALRIGKYRLTYQPVGGNLSPEKRMQLRLNGEPVPPGKDIDLGPGNTVRTDRRTGELDVRLADGTRVVVIPVFWTSQGYWYLDVQVFNTPAREGVLGPMLASEWLPRAPDGSSFGPKPVSLLDRHLQLNHKFADAWRVASGTSLFDYAPGTGTADFTDVNWPPESGQACTSTTVKGPVPTVREPRPDLAKRACYGIKDKTIHRNCIFDVTVMGDPSAAKGHRRADQLKAAQ</sequence>